<evidence type="ECO:0000313" key="1">
    <source>
        <dbReference type="EMBL" id="CAI2194163.1"/>
    </source>
</evidence>
<gene>
    <name evidence="1" type="ORF">FWILDA_LOCUS16438</name>
</gene>
<dbReference type="AlphaFoldDB" id="A0A9W4T8E1"/>
<name>A0A9W4T8E1_9GLOM</name>
<accession>A0A9W4T8E1</accession>
<evidence type="ECO:0000313" key="2">
    <source>
        <dbReference type="Proteomes" id="UP001153678"/>
    </source>
</evidence>
<reference evidence="1" key="1">
    <citation type="submission" date="2022-08" db="EMBL/GenBank/DDBJ databases">
        <authorList>
            <person name="Kallberg Y."/>
            <person name="Tangrot J."/>
            <person name="Rosling A."/>
        </authorList>
    </citation>
    <scope>NUCLEOTIDE SEQUENCE</scope>
    <source>
        <strain evidence="1">Wild A</strain>
    </source>
</reference>
<dbReference type="EMBL" id="CAMKVN010010528">
    <property type="protein sequence ID" value="CAI2194163.1"/>
    <property type="molecule type" value="Genomic_DNA"/>
</dbReference>
<feature type="non-terminal residue" evidence="1">
    <location>
        <position position="1"/>
    </location>
</feature>
<comment type="caution">
    <text evidence="1">The sequence shown here is derived from an EMBL/GenBank/DDBJ whole genome shotgun (WGS) entry which is preliminary data.</text>
</comment>
<dbReference type="Proteomes" id="UP001153678">
    <property type="component" value="Unassembled WGS sequence"/>
</dbReference>
<feature type="non-terminal residue" evidence="1">
    <location>
        <position position="62"/>
    </location>
</feature>
<protein>
    <submittedName>
        <fullName evidence="1">15176_t:CDS:1</fullName>
    </submittedName>
</protein>
<proteinExistence type="predicted"/>
<sequence>IDLTNPKGSLITYANRAIKILRDCIKELIVLEVIGRLNISTYVSGSAAAVYVADVANAISNY</sequence>
<organism evidence="1 2">
    <name type="scientific">Funneliformis geosporum</name>
    <dbReference type="NCBI Taxonomy" id="1117311"/>
    <lineage>
        <taxon>Eukaryota</taxon>
        <taxon>Fungi</taxon>
        <taxon>Fungi incertae sedis</taxon>
        <taxon>Mucoromycota</taxon>
        <taxon>Glomeromycotina</taxon>
        <taxon>Glomeromycetes</taxon>
        <taxon>Glomerales</taxon>
        <taxon>Glomeraceae</taxon>
        <taxon>Funneliformis</taxon>
    </lineage>
</organism>
<keyword evidence="2" id="KW-1185">Reference proteome</keyword>